<dbReference type="Proteomes" id="UP000541444">
    <property type="component" value="Unassembled WGS sequence"/>
</dbReference>
<reference evidence="1 2" key="1">
    <citation type="journal article" date="2020" name="IScience">
        <title>Genome Sequencing of the Endangered Kingdonia uniflora (Circaeasteraceae, Ranunculales) Reveals Potential Mechanisms of Evolutionary Specialization.</title>
        <authorList>
            <person name="Sun Y."/>
            <person name="Deng T."/>
            <person name="Zhang A."/>
            <person name="Moore M.J."/>
            <person name="Landis J.B."/>
            <person name="Lin N."/>
            <person name="Zhang H."/>
            <person name="Zhang X."/>
            <person name="Huang J."/>
            <person name="Zhang X."/>
            <person name="Sun H."/>
            <person name="Wang H."/>
        </authorList>
    </citation>
    <scope>NUCLEOTIDE SEQUENCE [LARGE SCALE GENOMIC DNA]</scope>
    <source>
        <strain evidence="1">TB1705</strain>
        <tissue evidence="1">Leaf</tissue>
    </source>
</reference>
<protein>
    <submittedName>
        <fullName evidence="1">Uncharacterized protein</fullName>
    </submittedName>
</protein>
<accession>A0A7J7MUZ2</accession>
<dbReference type="EMBL" id="JACGCM010001219">
    <property type="protein sequence ID" value="KAF6158508.1"/>
    <property type="molecule type" value="Genomic_DNA"/>
</dbReference>
<comment type="caution">
    <text evidence="1">The sequence shown here is derived from an EMBL/GenBank/DDBJ whole genome shotgun (WGS) entry which is preliminary data.</text>
</comment>
<proteinExistence type="predicted"/>
<organism evidence="1 2">
    <name type="scientific">Kingdonia uniflora</name>
    <dbReference type="NCBI Taxonomy" id="39325"/>
    <lineage>
        <taxon>Eukaryota</taxon>
        <taxon>Viridiplantae</taxon>
        <taxon>Streptophyta</taxon>
        <taxon>Embryophyta</taxon>
        <taxon>Tracheophyta</taxon>
        <taxon>Spermatophyta</taxon>
        <taxon>Magnoliopsida</taxon>
        <taxon>Ranunculales</taxon>
        <taxon>Circaeasteraceae</taxon>
        <taxon>Kingdonia</taxon>
    </lineage>
</organism>
<sequence length="55" mass="6185">MSSHNHKAKAKAKAEKGLDVQYWCFTLFSYRGAAFGSQLLQSIKLLQAEGSLRLR</sequence>
<dbReference type="AlphaFoldDB" id="A0A7J7MUZ2"/>
<evidence type="ECO:0000313" key="1">
    <source>
        <dbReference type="EMBL" id="KAF6158508.1"/>
    </source>
</evidence>
<name>A0A7J7MUZ2_9MAGN</name>
<keyword evidence="2" id="KW-1185">Reference proteome</keyword>
<evidence type="ECO:0000313" key="2">
    <source>
        <dbReference type="Proteomes" id="UP000541444"/>
    </source>
</evidence>
<gene>
    <name evidence="1" type="ORF">GIB67_040022</name>
</gene>